<protein>
    <submittedName>
        <fullName evidence="1">Uncharacterized protein</fullName>
    </submittedName>
</protein>
<reference evidence="1 2" key="1">
    <citation type="journal article" date="2019" name="Microorganisms">
        <title>Characteristics of Carbapenem-Resistant and Colistin-Resistant Escherichia coli Co-Producing NDM-1 and MCR-1 from Pig Farms in China.</title>
        <authorList>
            <person name="Peng Z."/>
            <person name="Li X."/>
            <person name="Hu Z."/>
            <person name="Li Z."/>
            <person name="Lv Y."/>
            <person name="Lei M."/>
            <person name="Wu B."/>
            <person name="Chen H."/>
            <person name="Wang X."/>
        </authorList>
    </citation>
    <scope>NUCLEOTIDE SEQUENCE [LARGE SCALE GENOMIC DNA]</scope>
    <source>
        <strain evidence="1 2">RXD010</strain>
    </source>
</reference>
<organism evidence="1 2">
    <name type="scientific">Escherichia coli</name>
    <dbReference type="NCBI Taxonomy" id="562"/>
    <lineage>
        <taxon>Bacteria</taxon>
        <taxon>Pseudomonadati</taxon>
        <taxon>Pseudomonadota</taxon>
        <taxon>Gammaproteobacteria</taxon>
        <taxon>Enterobacterales</taxon>
        <taxon>Enterobacteriaceae</taxon>
        <taxon>Escherichia</taxon>
    </lineage>
</organism>
<dbReference type="EMBL" id="SQQU01000008">
    <property type="protein sequence ID" value="MQS30042.1"/>
    <property type="molecule type" value="Genomic_DNA"/>
</dbReference>
<dbReference type="RefSeq" id="WP_042346260.1">
    <property type="nucleotide sequence ID" value="NZ_BNGA01000001.1"/>
</dbReference>
<evidence type="ECO:0000313" key="2">
    <source>
        <dbReference type="Proteomes" id="UP000460351"/>
    </source>
</evidence>
<name>A0A1X9TP15_ECOLX</name>
<proteinExistence type="predicted"/>
<sequence length="70" mass="7668">MNEQLVNALIAALREQTAAQREQTEAINRLAESNVALSDVIIQSLAADDDIDITSLGDDRPVYLSQRTRG</sequence>
<dbReference type="Proteomes" id="UP000460351">
    <property type="component" value="Unassembled WGS sequence"/>
</dbReference>
<accession>A0A1X9TP15</accession>
<dbReference type="AlphaFoldDB" id="A0A1X9TP15"/>
<gene>
    <name evidence="1" type="ORF">E4K51_07585</name>
</gene>
<evidence type="ECO:0000313" key="1">
    <source>
        <dbReference type="EMBL" id="MQS30042.1"/>
    </source>
</evidence>
<comment type="caution">
    <text evidence="1">The sequence shown here is derived from an EMBL/GenBank/DDBJ whole genome shotgun (WGS) entry which is preliminary data.</text>
</comment>